<proteinExistence type="predicted"/>
<dbReference type="RefSeq" id="WP_238894578.1">
    <property type="nucleotide sequence ID" value="NZ_JAKOGG010000001.1"/>
</dbReference>
<evidence type="ECO:0000313" key="3">
    <source>
        <dbReference type="Proteomes" id="UP001201549"/>
    </source>
</evidence>
<evidence type="ECO:0000256" key="1">
    <source>
        <dbReference type="SAM" id="Phobius"/>
    </source>
</evidence>
<feature type="transmembrane region" description="Helical" evidence="1">
    <location>
        <begin position="46"/>
        <end position="69"/>
    </location>
</feature>
<protein>
    <recommendedName>
        <fullName evidence="4">Lipopolysaccharide assembly protein A domain-containing protein</fullName>
    </recommendedName>
</protein>
<comment type="caution">
    <text evidence="2">The sequence shown here is derived from an EMBL/GenBank/DDBJ whole genome shotgun (WGS) entry which is preliminary data.</text>
</comment>
<sequence length="77" mass="8565">MKKYLFSSLLFAAVGYLFSCFLVKIGGELPLAMHAADYRFVFLNPLALPYALMGLGFGALLTLILNSLLRKFIFIAE</sequence>
<name>A0ABT2FG50_9GAMM</name>
<gene>
    <name evidence="2" type="ORF">L9G74_01865</name>
</gene>
<reference evidence="3" key="1">
    <citation type="submission" date="2023-07" db="EMBL/GenBank/DDBJ databases">
        <title>Shewanella mangrovi sp. nov., an acetaldehyde- degrading bacterium isolated from mangrove sediment.</title>
        <authorList>
            <person name="Liu Y."/>
        </authorList>
    </citation>
    <scope>NUCLEOTIDE SEQUENCE [LARGE SCALE GENOMIC DNA]</scope>
    <source>
        <strain evidence="3">C32</strain>
    </source>
</reference>
<dbReference type="EMBL" id="JAKOGG010000001">
    <property type="protein sequence ID" value="MCS4555176.1"/>
    <property type="molecule type" value="Genomic_DNA"/>
</dbReference>
<keyword evidence="1" id="KW-1133">Transmembrane helix</keyword>
<keyword evidence="3" id="KW-1185">Reference proteome</keyword>
<keyword evidence="1" id="KW-0472">Membrane</keyword>
<evidence type="ECO:0008006" key="4">
    <source>
        <dbReference type="Google" id="ProtNLM"/>
    </source>
</evidence>
<accession>A0ABT2FG50</accession>
<dbReference type="Proteomes" id="UP001201549">
    <property type="component" value="Unassembled WGS sequence"/>
</dbReference>
<evidence type="ECO:0000313" key="2">
    <source>
        <dbReference type="EMBL" id="MCS4555176.1"/>
    </source>
</evidence>
<keyword evidence="1" id="KW-0812">Transmembrane</keyword>
<organism evidence="2 3">
    <name type="scientific">Shewanella electrica</name>
    <dbReference type="NCBI Taxonomy" id="515560"/>
    <lineage>
        <taxon>Bacteria</taxon>
        <taxon>Pseudomonadati</taxon>
        <taxon>Pseudomonadota</taxon>
        <taxon>Gammaproteobacteria</taxon>
        <taxon>Alteromonadales</taxon>
        <taxon>Shewanellaceae</taxon>
        <taxon>Shewanella</taxon>
    </lineage>
</organism>